<evidence type="ECO:0000313" key="2">
    <source>
        <dbReference type="Proteomes" id="UP001055811"/>
    </source>
</evidence>
<organism evidence="1 2">
    <name type="scientific">Cichorium intybus</name>
    <name type="common">Chicory</name>
    <dbReference type="NCBI Taxonomy" id="13427"/>
    <lineage>
        <taxon>Eukaryota</taxon>
        <taxon>Viridiplantae</taxon>
        <taxon>Streptophyta</taxon>
        <taxon>Embryophyta</taxon>
        <taxon>Tracheophyta</taxon>
        <taxon>Spermatophyta</taxon>
        <taxon>Magnoliopsida</taxon>
        <taxon>eudicotyledons</taxon>
        <taxon>Gunneridae</taxon>
        <taxon>Pentapetalae</taxon>
        <taxon>asterids</taxon>
        <taxon>campanulids</taxon>
        <taxon>Asterales</taxon>
        <taxon>Asteraceae</taxon>
        <taxon>Cichorioideae</taxon>
        <taxon>Cichorieae</taxon>
        <taxon>Cichoriinae</taxon>
        <taxon>Cichorium</taxon>
    </lineage>
</organism>
<comment type="caution">
    <text evidence="1">The sequence shown here is derived from an EMBL/GenBank/DDBJ whole genome shotgun (WGS) entry which is preliminary data.</text>
</comment>
<gene>
    <name evidence="1" type="ORF">L2E82_44782</name>
</gene>
<name>A0ACB8ZRD1_CICIN</name>
<evidence type="ECO:0000313" key="1">
    <source>
        <dbReference type="EMBL" id="KAI3700163.1"/>
    </source>
</evidence>
<sequence>MGTGTRIPRLTKAEGFAEWKYRFEQYIMMKDVTLWRSYLRPPVRITVTRENVVMDKLFNEYTDEDFEKVECDDKALATLSMALSPEIAQGLREYKTAKTLWEALIDVYEGNEDMKQSLQEMLRQRFNMFNHILGESLEAQLQRFITLKTELTTNGIYYPRVDVNKKLLNSLLKSWDVNVAVIKKTRDLGRLSLSEIMAVIKSMAMDDKQREMNHVSSYQSANVGTSTNNAFSAQATGLAPTQFQVKSQSASIPVAHQASSSHASTSKAPTSTQPLPKGAEENLGMMAGLLNCYNALMAGELFHPMTVGDLDQINPDDLEEMEISWYIAMAVHRAKKFTHRTGKNNWANNTGDRKMSLSKANLRCFNCNELGHFARECTKPKTENADRTLVPVGTNHDAAQPQNT</sequence>
<proteinExistence type="predicted"/>
<dbReference type="EMBL" id="CM042016">
    <property type="protein sequence ID" value="KAI3700163.1"/>
    <property type="molecule type" value="Genomic_DNA"/>
</dbReference>
<dbReference type="Proteomes" id="UP001055811">
    <property type="component" value="Linkage Group LG08"/>
</dbReference>
<reference evidence="2" key="1">
    <citation type="journal article" date="2022" name="Mol. Ecol. Resour.">
        <title>The genomes of chicory, endive, great burdock and yacon provide insights into Asteraceae palaeo-polyploidization history and plant inulin production.</title>
        <authorList>
            <person name="Fan W."/>
            <person name="Wang S."/>
            <person name="Wang H."/>
            <person name="Wang A."/>
            <person name="Jiang F."/>
            <person name="Liu H."/>
            <person name="Zhao H."/>
            <person name="Xu D."/>
            <person name="Zhang Y."/>
        </authorList>
    </citation>
    <scope>NUCLEOTIDE SEQUENCE [LARGE SCALE GENOMIC DNA]</scope>
    <source>
        <strain evidence="2">cv. Punajuju</strain>
    </source>
</reference>
<reference evidence="1 2" key="2">
    <citation type="journal article" date="2022" name="Mol. Ecol. Resour.">
        <title>The genomes of chicory, endive, great burdock and yacon provide insights into Asteraceae paleo-polyploidization history and plant inulin production.</title>
        <authorList>
            <person name="Fan W."/>
            <person name="Wang S."/>
            <person name="Wang H."/>
            <person name="Wang A."/>
            <person name="Jiang F."/>
            <person name="Liu H."/>
            <person name="Zhao H."/>
            <person name="Xu D."/>
            <person name="Zhang Y."/>
        </authorList>
    </citation>
    <scope>NUCLEOTIDE SEQUENCE [LARGE SCALE GENOMIC DNA]</scope>
    <source>
        <strain evidence="2">cv. Punajuju</strain>
        <tissue evidence="1">Leaves</tissue>
    </source>
</reference>
<protein>
    <submittedName>
        <fullName evidence="1">Uncharacterized protein</fullName>
    </submittedName>
</protein>
<accession>A0ACB8ZRD1</accession>
<keyword evidence="2" id="KW-1185">Reference proteome</keyword>